<dbReference type="Proteomes" id="UP000238083">
    <property type="component" value="Unassembled WGS sequence"/>
</dbReference>
<comment type="caution">
    <text evidence="1">The sequence shown here is derived from an EMBL/GenBank/DDBJ whole genome shotgun (WGS) entry which is preliminary data.</text>
</comment>
<sequence length="170" mass="17083">MVHDCDVAEVSVVQLSARLRQVRGGLAGGLAGVVLTTRGADAAEAQQVGPEVAVLLRPCEAAAIGVGLSVPRGAGGVDGGSHDPSAAAGLAVQGLSQRLHAGEAGLHLSDPSQELCRDGGAGGRWTGWCLTLESAGSGQTTFSVPVRWGARSRDLGGWGVLDVTVWVRGG</sequence>
<evidence type="ECO:0000313" key="1">
    <source>
        <dbReference type="EMBL" id="PRY12206.1"/>
    </source>
</evidence>
<name>A0A2T0QZT8_9ACTN</name>
<evidence type="ECO:0000313" key="2">
    <source>
        <dbReference type="Proteomes" id="UP000238083"/>
    </source>
</evidence>
<organism evidence="1 2">
    <name type="scientific">Kineococcus rhizosphaerae</name>
    <dbReference type="NCBI Taxonomy" id="559628"/>
    <lineage>
        <taxon>Bacteria</taxon>
        <taxon>Bacillati</taxon>
        <taxon>Actinomycetota</taxon>
        <taxon>Actinomycetes</taxon>
        <taxon>Kineosporiales</taxon>
        <taxon>Kineosporiaceae</taxon>
        <taxon>Kineococcus</taxon>
    </lineage>
</organism>
<keyword evidence="2" id="KW-1185">Reference proteome</keyword>
<accession>A0A2T0QZT8</accession>
<reference evidence="1 2" key="1">
    <citation type="submission" date="2018-03" db="EMBL/GenBank/DDBJ databases">
        <title>Genomic Encyclopedia of Archaeal and Bacterial Type Strains, Phase II (KMG-II): from individual species to whole genera.</title>
        <authorList>
            <person name="Goeker M."/>
        </authorList>
    </citation>
    <scope>NUCLEOTIDE SEQUENCE [LARGE SCALE GENOMIC DNA]</scope>
    <source>
        <strain evidence="1 2">DSM 19711</strain>
    </source>
</reference>
<dbReference type="EMBL" id="PVZF01000011">
    <property type="protein sequence ID" value="PRY12206.1"/>
    <property type="molecule type" value="Genomic_DNA"/>
</dbReference>
<gene>
    <name evidence="1" type="ORF">CLV37_111163</name>
</gene>
<dbReference type="AlphaFoldDB" id="A0A2T0QZT8"/>
<protein>
    <submittedName>
        <fullName evidence="1">Uncharacterized protein</fullName>
    </submittedName>
</protein>
<proteinExistence type="predicted"/>